<name>A0AA86TDU9_9EUKA</name>
<reference evidence="3 4" key="2">
    <citation type="submission" date="2024-07" db="EMBL/GenBank/DDBJ databases">
        <authorList>
            <person name="Akdeniz Z."/>
        </authorList>
    </citation>
    <scope>NUCLEOTIDE SEQUENCE [LARGE SCALE GENOMIC DNA]</scope>
</reference>
<proteinExistence type="predicted"/>
<evidence type="ECO:0000256" key="1">
    <source>
        <dbReference type="SAM" id="SignalP"/>
    </source>
</evidence>
<evidence type="ECO:0000313" key="4">
    <source>
        <dbReference type="Proteomes" id="UP001642409"/>
    </source>
</evidence>
<evidence type="ECO:0000313" key="2">
    <source>
        <dbReference type="EMBL" id="CAI9914771.1"/>
    </source>
</evidence>
<dbReference type="AlphaFoldDB" id="A0AA86TDU9"/>
<evidence type="ECO:0000313" key="3">
    <source>
        <dbReference type="EMBL" id="CAL6055258.1"/>
    </source>
</evidence>
<dbReference type="EMBL" id="CATOUU010000056">
    <property type="protein sequence ID" value="CAI9914771.1"/>
    <property type="molecule type" value="Genomic_DNA"/>
</dbReference>
<feature type="signal peptide" evidence="1">
    <location>
        <begin position="1"/>
        <end position="19"/>
    </location>
</feature>
<feature type="chain" id="PRO_5041645163" evidence="1">
    <location>
        <begin position="20"/>
        <end position="125"/>
    </location>
</feature>
<organism evidence="2">
    <name type="scientific">Hexamita inflata</name>
    <dbReference type="NCBI Taxonomy" id="28002"/>
    <lineage>
        <taxon>Eukaryota</taxon>
        <taxon>Metamonada</taxon>
        <taxon>Diplomonadida</taxon>
        <taxon>Hexamitidae</taxon>
        <taxon>Hexamitinae</taxon>
        <taxon>Hexamita</taxon>
    </lineage>
</organism>
<keyword evidence="1" id="KW-0732">Signal</keyword>
<keyword evidence="4" id="KW-1185">Reference proteome</keyword>
<sequence length="125" mass="14763">MRVWLYWLYLLAILALIRAKAENLLVSQVECEIPQIVPTRLDMSTLKEFMCLHQCHARLMLKTHWSNLLKQNFKFPVVTFVMYKTISSIRTCQMSCPKYFVTNITNNNSKQCVTLCNINQVRIKF</sequence>
<accession>A0AA86TDU9</accession>
<dbReference type="EMBL" id="CAXDID020000205">
    <property type="protein sequence ID" value="CAL6055258.1"/>
    <property type="molecule type" value="Genomic_DNA"/>
</dbReference>
<dbReference type="Proteomes" id="UP001642409">
    <property type="component" value="Unassembled WGS sequence"/>
</dbReference>
<gene>
    <name evidence="2" type="ORF">HINF_LOCUS2416</name>
    <name evidence="3" type="ORF">HINF_LOCUS46459</name>
</gene>
<reference evidence="2" key="1">
    <citation type="submission" date="2023-06" db="EMBL/GenBank/DDBJ databases">
        <authorList>
            <person name="Kurt Z."/>
        </authorList>
    </citation>
    <scope>NUCLEOTIDE SEQUENCE</scope>
</reference>
<protein>
    <submittedName>
        <fullName evidence="3">Hypothetical_protein</fullName>
    </submittedName>
</protein>
<comment type="caution">
    <text evidence="2">The sequence shown here is derived from an EMBL/GenBank/DDBJ whole genome shotgun (WGS) entry which is preliminary data.</text>
</comment>